<organism evidence="1 2">
    <name type="scientific">Archangium gephyra</name>
    <dbReference type="NCBI Taxonomy" id="48"/>
    <lineage>
        <taxon>Bacteria</taxon>
        <taxon>Pseudomonadati</taxon>
        <taxon>Myxococcota</taxon>
        <taxon>Myxococcia</taxon>
        <taxon>Myxococcales</taxon>
        <taxon>Cystobacterineae</taxon>
        <taxon>Archangiaceae</taxon>
        <taxon>Archangium</taxon>
    </lineage>
</organism>
<evidence type="ECO:0000313" key="1">
    <source>
        <dbReference type="EMBL" id="PZR16777.1"/>
    </source>
</evidence>
<sequence>MLDGGLYRFLDGRGRSCDDACAELGLDCRGAFHNGRVIQGLSDYGECQGPAECAKDWSGAGLCYSDRPPYPMQWMACGCLPFRDAGP</sequence>
<protein>
    <submittedName>
        <fullName evidence="1">Uncharacterized protein</fullName>
    </submittedName>
</protein>
<comment type="caution">
    <text evidence="1">The sequence shown here is derived from an EMBL/GenBank/DDBJ whole genome shotgun (WGS) entry which is preliminary data.</text>
</comment>
<dbReference type="EMBL" id="QFQP01000003">
    <property type="protein sequence ID" value="PZR16777.1"/>
    <property type="molecule type" value="Genomic_DNA"/>
</dbReference>
<dbReference type="Proteomes" id="UP000249061">
    <property type="component" value="Unassembled WGS sequence"/>
</dbReference>
<accession>A0A2W5TS62</accession>
<dbReference type="AlphaFoldDB" id="A0A2W5TS62"/>
<proteinExistence type="predicted"/>
<reference evidence="1 2" key="1">
    <citation type="submission" date="2017-08" db="EMBL/GenBank/DDBJ databases">
        <title>Infants hospitalized years apart are colonized by the same room-sourced microbial strains.</title>
        <authorList>
            <person name="Brooks B."/>
            <person name="Olm M.R."/>
            <person name="Firek B.A."/>
            <person name="Baker R."/>
            <person name="Thomas B.C."/>
            <person name="Morowitz M.J."/>
            <person name="Banfield J.F."/>
        </authorList>
    </citation>
    <scope>NUCLEOTIDE SEQUENCE [LARGE SCALE GENOMIC DNA]</scope>
    <source>
        <strain evidence="1">S2_003_000_R2_14</strain>
    </source>
</reference>
<name>A0A2W5TS62_9BACT</name>
<evidence type="ECO:0000313" key="2">
    <source>
        <dbReference type="Proteomes" id="UP000249061"/>
    </source>
</evidence>
<gene>
    <name evidence="1" type="ORF">DI536_06400</name>
</gene>